<dbReference type="PANTHER" id="PTHR39081:SF1">
    <property type="entry name" value="MUT7-C RNASE DOMAIN-CONTAINING PROTEIN"/>
    <property type="match status" value="1"/>
</dbReference>
<sequence length="253" mass="27910">MVVLEVADELRPLVYASRRRGRADGLVVGPPDDPDATVGHVVQSVGVPLTEVGALRRGDGERVDVSYRPAANETVRVEPRARPQPLELARFVLDVHLGALARRLRLLGLDVAYRNDAADDELLAQAIRESRVLLTRDRGLLCRRALPRGAYVRGQRPDEQTRDVLDRFAPPLAPFTRCVACGAELRAVPREQVLDELEPGTRRTATRFTRCSGCGRVYWRGAHAERLDALVATALAPSPGQPRPPQPPPPNRR</sequence>
<evidence type="ECO:0000259" key="2">
    <source>
        <dbReference type="Pfam" id="PF14451"/>
    </source>
</evidence>
<organism evidence="3 4">
    <name type="scientific">Frankia nepalensis</name>
    <dbReference type="NCBI Taxonomy" id="1836974"/>
    <lineage>
        <taxon>Bacteria</taxon>
        <taxon>Bacillati</taxon>
        <taxon>Actinomycetota</taxon>
        <taxon>Actinomycetes</taxon>
        <taxon>Frankiales</taxon>
        <taxon>Frankiaceae</taxon>
        <taxon>Frankia</taxon>
    </lineage>
</organism>
<comment type="caution">
    <text evidence="3">The sequence shown here is derived from an EMBL/GenBank/DDBJ whole genome shotgun (WGS) entry which is preliminary data.</text>
</comment>
<evidence type="ECO:0008006" key="5">
    <source>
        <dbReference type="Google" id="ProtNLM"/>
    </source>
</evidence>
<evidence type="ECO:0000259" key="1">
    <source>
        <dbReference type="Pfam" id="PF01927"/>
    </source>
</evidence>
<feature type="domain" description="Mut7-C RNAse" evidence="1">
    <location>
        <begin position="90"/>
        <end position="229"/>
    </location>
</feature>
<dbReference type="PANTHER" id="PTHR39081">
    <property type="entry name" value="MUT7-C DOMAIN-CONTAINING PROTEIN"/>
    <property type="match status" value="1"/>
</dbReference>
<dbReference type="Pfam" id="PF14451">
    <property type="entry name" value="Ub-Mut7C"/>
    <property type="match status" value="1"/>
</dbReference>
<feature type="domain" description="Ubiquitin Mut7-C" evidence="2">
    <location>
        <begin position="3"/>
        <end position="84"/>
    </location>
</feature>
<accession>A0A937UWF2</accession>
<keyword evidence="4" id="KW-1185">Reference proteome</keyword>
<dbReference type="InterPro" id="IPR027798">
    <property type="entry name" value="Ub_Mut7C"/>
</dbReference>
<protein>
    <recommendedName>
        <fullName evidence="5">Twitching motility protein PilT</fullName>
    </recommendedName>
</protein>
<proteinExistence type="predicted"/>
<reference evidence="3" key="1">
    <citation type="submission" date="2020-12" db="EMBL/GenBank/DDBJ databases">
        <title>Genomic characterization of non-nitrogen-fixing Frankia strains.</title>
        <authorList>
            <person name="Carlos-Shanley C."/>
            <person name="Guerra T."/>
            <person name="Hahn D."/>
        </authorList>
    </citation>
    <scope>NUCLEOTIDE SEQUENCE</scope>
    <source>
        <strain evidence="3">CN6</strain>
    </source>
</reference>
<gene>
    <name evidence="3" type="ORF">I7412_40580</name>
</gene>
<dbReference type="Pfam" id="PF01927">
    <property type="entry name" value="Mut7-C"/>
    <property type="match status" value="1"/>
</dbReference>
<evidence type="ECO:0000313" key="4">
    <source>
        <dbReference type="Proteomes" id="UP000604475"/>
    </source>
</evidence>
<dbReference type="EMBL" id="JAEACQ010000380">
    <property type="protein sequence ID" value="MBL7633346.1"/>
    <property type="molecule type" value="Genomic_DNA"/>
</dbReference>
<dbReference type="InterPro" id="IPR002782">
    <property type="entry name" value="Mut7-C_RNAse_dom"/>
</dbReference>
<dbReference type="AlphaFoldDB" id="A0A937UWF2"/>
<dbReference type="Proteomes" id="UP000604475">
    <property type="component" value="Unassembled WGS sequence"/>
</dbReference>
<name>A0A937UWF2_9ACTN</name>
<dbReference type="RefSeq" id="WP_203002159.1">
    <property type="nucleotide sequence ID" value="NZ_JADWYU010000251.1"/>
</dbReference>
<evidence type="ECO:0000313" key="3">
    <source>
        <dbReference type="EMBL" id="MBL7633346.1"/>
    </source>
</evidence>